<dbReference type="EMBL" id="KB609997">
    <property type="protein sequence ID" value="EMH77498.1"/>
    <property type="molecule type" value="Genomic_DNA"/>
</dbReference>
<evidence type="ECO:0000313" key="1">
    <source>
        <dbReference type="EMBL" id="EMH77498.1"/>
    </source>
</evidence>
<dbReference type="Proteomes" id="UP000030781">
    <property type="component" value="Unassembled WGS sequence"/>
</dbReference>
<dbReference type="OrthoDB" id="25894at2759"/>
<dbReference type="AlphaFoldDB" id="M3TPL3"/>
<accession>M3TPL3</accession>
<organism evidence="1 2">
    <name type="scientific">Entamoeba histolytica HM-1:IMSS-B</name>
    <dbReference type="NCBI Taxonomy" id="885319"/>
    <lineage>
        <taxon>Eukaryota</taxon>
        <taxon>Amoebozoa</taxon>
        <taxon>Evosea</taxon>
        <taxon>Archamoebae</taxon>
        <taxon>Mastigamoebida</taxon>
        <taxon>Entamoebidae</taxon>
        <taxon>Entamoeba</taxon>
    </lineage>
</organism>
<proteinExistence type="predicted"/>
<reference evidence="1 2" key="1">
    <citation type="submission" date="2013-01" db="EMBL/GenBank/DDBJ databases">
        <authorList>
            <person name="Hannick L."/>
            <person name="Zafar N."/>
            <person name="Lorenzi H."/>
            <person name="Ali I.A."/>
            <person name="Petri W.P."/>
            <person name="Caler E."/>
        </authorList>
    </citation>
    <scope>NUCLEOTIDE SEQUENCE [LARGE SCALE GENOMIC DNA]</scope>
    <source>
        <strain evidence="2">HM3:IMSS-B</strain>
    </source>
</reference>
<gene>
    <name evidence="1" type="ORF">EHI8A_220240</name>
</gene>
<protein>
    <submittedName>
        <fullName evidence="1">Uncharacterized protein</fullName>
    </submittedName>
</protein>
<sequence length="268" mass="31205">MISSAFITRVPFHIEDGNVFVMNYEEKKVKNEMINAKRESKNRDAAQQAFIVGVLSQSGYEVNINRLYKRGNMTYQMFTINNVKKDDKVVFDASHLEFEYDGLKEKRQYLDAITNNYLIELLNKCGVIVEERKTRKVIKPNSIAMKRLNSVTINGKFFGFRHINEIGCHFNQIIRSRTSTKSGSVVLPYDVSFECPNLSSIRKVILLFITNYFEEYDVLVYFVYFLNGDHLLGYGFYFHFQFGGDDIQLVQKNQVMTQNYSINTLNTC</sequence>
<evidence type="ECO:0000313" key="2">
    <source>
        <dbReference type="Proteomes" id="UP000030781"/>
    </source>
</evidence>
<name>M3TPL3_ENTH1</name>
<dbReference type="VEuPathDB" id="AmoebaDB:EHI8A_220240"/>